<feature type="domain" description="Phage tail fibre protein N-terminal" evidence="3">
    <location>
        <begin position="1"/>
        <end position="148"/>
    </location>
</feature>
<dbReference type="EMBL" id="UGHF01000001">
    <property type="protein sequence ID" value="STO60160.1"/>
    <property type="molecule type" value="Genomic_DNA"/>
</dbReference>
<dbReference type="InterPro" id="IPR005068">
    <property type="entry name" value="Phage_lambda_Stf-r2"/>
</dbReference>
<dbReference type="PANTHER" id="PTHR35191:SF1">
    <property type="entry name" value="PROPHAGE SIDE TAIL FIBER PROTEIN HOMOLOG STFQ-RELATED"/>
    <property type="match status" value="1"/>
</dbReference>
<accession>A0A377HV33</accession>
<proteinExistence type="predicted"/>
<keyword evidence="2" id="KW-0945">Host-virus interaction</keyword>
<dbReference type="InterPro" id="IPR022225">
    <property type="entry name" value="Phage_tail_fibre_N"/>
</dbReference>
<dbReference type="Pfam" id="PF12571">
    <property type="entry name" value="Phage_tail_fib"/>
    <property type="match status" value="1"/>
</dbReference>
<dbReference type="PANTHER" id="PTHR35191">
    <property type="entry name" value="PROPHAGE SIDE TAIL FIBER PROTEIN HOMOLOG STFQ-RELATED"/>
    <property type="match status" value="1"/>
</dbReference>
<dbReference type="Pfam" id="PF03406">
    <property type="entry name" value="Phage_fiber_2"/>
    <property type="match status" value="1"/>
</dbReference>
<evidence type="ECO:0000259" key="3">
    <source>
        <dbReference type="Pfam" id="PF12571"/>
    </source>
</evidence>
<dbReference type="AlphaFoldDB" id="A0A377HV33"/>
<dbReference type="Proteomes" id="UP000254329">
    <property type="component" value="Unassembled WGS sequence"/>
</dbReference>
<reference evidence="4 5" key="1">
    <citation type="submission" date="2018-06" db="EMBL/GenBank/DDBJ databases">
        <authorList>
            <consortium name="Pathogen Informatics"/>
            <person name="Doyle S."/>
        </authorList>
    </citation>
    <scope>NUCLEOTIDE SEQUENCE [LARGE SCALE GENOMIC DNA]</scope>
    <source>
        <strain evidence="4 5">NCTC1659</strain>
    </source>
</reference>
<protein>
    <submittedName>
        <fullName evidence="4">Phage tail collar domain-containing protein</fullName>
    </submittedName>
</protein>
<evidence type="ECO:0000256" key="1">
    <source>
        <dbReference type="ARBA" id="ARBA00004328"/>
    </source>
</evidence>
<comment type="subcellular location">
    <subcellularLocation>
        <location evidence="1">Virion</location>
    </subcellularLocation>
</comment>
<dbReference type="RefSeq" id="WP_115252416.1">
    <property type="nucleotide sequence ID" value="NZ_UGHF01000001.1"/>
</dbReference>
<dbReference type="InterPro" id="IPR037053">
    <property type="entry name" value="Phage_tail_collar_dom_sf"/>
</dbReference>
<dbReference type="CDD" id="cd19958">
    <property type="entry name" value="pyocin_knob"/>
    <property type="match status" value="1"/>
</dbReference>
<dbReference type="Gene3D" id="3.90.1340.10">
    <property type="entry name" value="Phage tail collar domain"/>
    <property type="match status" value="2"/>
</dbReference>
<evidence type="ECO:0000256" key="2">
    <source>
        <dbReference type="ARBA" id="ARBA00022581"/>
    </source>
</evidence>
<evidence type="ECO:0000313" key="5">
    <source>
        <dbReference type="Proteomes" id="UP000254329"/>
    </source>
</evidence>
<name>A0A377HV33_9PAST</name>
<sequence>MAKTYYSVLTQYGTQLITSAIAQKQPLQLLKMAIGDGNGQAITPEPSATRLARQVYSNNVSAISVDPRNNKQVIFELTIPETEGGFWIREIGLLDNQNRLVAYANCPESFKPTVSSGSGKVQVIRLILAVSSSDAFELSVDNTVIFAKTGQVSPKKIDATSQNTVDDNGHAHAIAQASTSEKGIVQLTNDTGLDSENLGLTAKAGKILAQGIAALRLALNNYIPNSKKSDATDSNSSDTVATSKAVKEVKEIAESKQSPADTLAGYGIANFKIEQSTGNANDYKTDGNYYFASGQNLPDSNAWHIEVVSGGQANAVRQIARKANDTKIKTRFFNGSSWSSWKDTGKDTGGDGIPIGAIVAFPKEVTNPQGFLLVEDLTFNPQTYPDLYRALGNKNKVSNIKRSDVGMLAYFPTDNIPDGWIDFDSIRTTVTQQNYPELYQHLVAKYGSINNVPLAEDRFIRSAYGSLAVGQKQNDEIKAHTHKLISYYGRRDENTALYGEGFEFEPQTDRSTVDSWGDGTLDDNGWIKPTNTSKYATGGAETRPKAIAFKLCIKAKNSFDDVRFWIKAFGEVTNVGALDASRLAQELQGKADANHAHTTSQITDFTHATNQLINAAFSYQKIDKYKIRKLPDGTLILSGKIKNPKLGGDPDITAITLPVSFIDDDYEVFITEPYRDNASGKGQYNWAFATPQTKSSFNIYTWYAGEVMWQAIGRWK</sequence>
<keyword evidence="5" id="KW-1185">Reference proteome</keyword>
<dbReference type="SUPFAM" id="SSF88874">
    <property type="entry name" value="Receptor-binding domain of short tail fibre protein gp12"/>
    <property type="match status" value="1"/>
</dbReference>
<evidence type="ECO:0000313" key="4">
    <source>
        <dbReference type="EMBL" id="STO60160.1"/>
    </source>
</evidence>
<organism evidence="4 5">
    <name type="scientific">Canicola haemoglobinophilus</name>
    <dbReference type="NCBI Taxonomy" id="733"/>
    <lineage>
        <taxon>Bacteria</taxon>
        <taxon>Pseudomonadati</taxon>
        <taxon>Pseudomonadota</taxon>
        <taxon>Gammaproteobacteria</taxon>
        <taxon>Pasteurellales</taxon>
        <taxon>Pasteurellaceae</taxon>
        <taxon>Canicola</taxon>
    </lineage>
</organism>
<gene>
    <name evidence="4" type="ORF">NCTC1659_01432</name>
</gene>
<dbReference type="InterPro" id="IPR051934">
    <property type="entry name" value="Phage_Tail_Fiber_Structural"/>
</dbReference>